<dbReference type="VEuPathDB" id="FungiDB:RhiirA1_450424"/>
<organism evidence="1 2">
    <name type="scientific">Rhizophagus irregularis</name>
    <dbReference type="NCBI Taxonomy" id="588596"/>
    <lineage>
        <taxon>Eukaryota</taxon>
        <taxon>Fungi</taxon>
        <taxon>Fungi incertae sedis</taxon>
        <taxon>Mucoromycota</taxon>
        <taxon>Glomeromycotina</taxon>
        <taxon>Glomeromycetes</taxon>
        <taxon>Glomerales</taxon>
        <taxon>Glomeraceae</taxon>
        <taxon>Rhizophagus</taxon>
    </lineage>
</organism>
<dbReference type="VEuPathDB" id="FungiDB:FUN_002460"/>
<name>A0A2I1HN13_9GLOM</name>
<dbReference type="VEuPathDB" id="FungiDB:RhiirFUN_015512"/>
<keyword evidence="2" id="KW-1185">Reference proteome</keyword>
<reference evidence="1 2" key="1">
    <citation type="submission" date="2015-10" db="EMBL/GenBank/DDBJ databases">
        <title>Genome analyses suggest a sexual origin of heterokaryosis in a supposedly ancient asexual fungus.</title>
        <authorList>
            <person name="Ropars J."/>
            <person name="Sedzielewska K."/>
            <person name="Noel J."/>
            <person name="Charron P."/>
            <person name="Farinelli L."/>
            <person name="Marton T."/>
            <person name="Kruger M."/>
            <person name="Pelin A."/>
            <person name="Brachmann A."/>
            <person name="Corradi N."/>
        </authorList>
    </citation>
    <scope>NUCLEOTIDE SEQUENCE [LARGE SCALE GENOMIC DNA]</scope>
    <source>
        <strain evidence="1 2">A4</strain>
    </source>
</reference>
<accession>A0A2I1HN13</accession>
<dbReference type="EMBL" id="LLXI01004102">
    <property type="protein sequence ID" value="PKY60261.1"/>
    <property type="molecule type" value="Genomic_DNA"/>
</dbReference>
<evidence type="ECO:0000313" key="1">
    <source>
        <dbReference type="EMBL" id="PKY60261.1"/>
    </source>
</evidence>
<sequence length="222" mass="26006">MSWKQYRRLALLPVQGRIARWYRDVAHLCTSRVDNLTVNNDLELAKVNHWDFLLDIIPDACRRQIIFIREPVADTDVWSIGKVNKIHHHVKGISVNYRPEFNDNGTIGWQNTGRSIPADCCKVAILDKDYNMRNWNFPSKWLSSSQYVSIPNDRSTTPFPDPEIILPLVEDIWIHRWIDDDNLKSRLMEIRDILAERTVVEYYTDSSLKPNTPTSMENQDLI</sequence>
<gene>
    <name evidence="1" type="ORF">RhiirA4_430995</name>
</gene>
<dbReference type="AlphaFoldDB" id="A0A2I1HN13"/>
<comment type="caution">
    <text evidence="1">The sequence shown here is derived from an EMBL/GenBank/DDBJ whole genome shotgun (WGS) entry which is preliminary data.</text>
</comment>
<proteinExistence type="predicted"/>
<protein>
    <submittedName>
        <fullName evidence="1">Uncharacterized protein</fullName>
    </submittedName>
</protein>
<dbReference type="Proteomes" id="UP000234323">
    <property type="component" value="Unassembled WGS sequence"/>
</dbReference>
<evidence type="ECO:0000313" key="2">
    <source>
        <dbReference type="Proteomes" id="UP000234323"/>
    </source>
</evidence>